<dbReference type="PANTHER" id="PTHR32438:SF5">
    <property type="entry name" value="4-ALPHA-GLUCANOTRANSFERASE DPE1, CHLOROPLASTIC_AMYLOPLASTIC"/>
    <property type="match status" value="1"/>
</dbReference>
<evidence type="ECO:0000313" key="11">
    <source>
        <dbReference type="EMBL" id="MBW8685685.1"/>
    </source>
</evidence>
<dbReference type="EMBL" id="JAICCF010000003">
    <property type="protein sequence ID" value="MBW8685685.1"/>
    <property type="molecule type" value="Genomic_DNA"/>
</dbReference>
<evidence type="ECO:0000256" key="7">
    <source>
        <dbReference type="ARBA" id="ARBA00023277"/>
    </source>
</evidence>
<dbReference type="EC" id="2.4.1.25" evidence="3 10"/>
<keyword evidence="12" id="KW-1185">Reference proteome</keyword>
<dbReference type="NCBIfam" id="NF011080">
    <property type="entry name" value="PRK14508.1-3"/>
    <property type="match status" value="1"/>
</dbReference>
<evidence type="ECO:0000256" key="1">
    <source>
        <dbReference type="ARBA" id="ARBA00000439"/>
    </source>
</evidence>
<keyword evidence="7 10" id="KW-0119">Carbohydrate metabolism</keyword>
<evidence type="ECO:0000313" key="12">
    <source>
        <dbReference type="Proteomes" id="UP000812961"/>
    </source>
</evidence>
<dbReference type="RefSeq" id="WP_220251024.1">
    <property type="nucleotide sequence ID" value="NZ_JAICCF010000003.1"/>
</dbReference>
<keyword evidence="6 10" id="KW-0808">Transferase</keyword>
<accession>A0ABS7GEV2</accession>
<dbReference type="Gene3D" id="3.20.20.80">
    <property type="entry name" value="Glycosidases"/>
    <property type="match status" value="1"/>
</dbReference>
<dbReference type="Proteomes" id="UP000812961">
    <property type="component" value="Unassembled WGS sequence"/>
</dbReference>
<dbReference type="PANTHER" id="PTHR32438">
    <property type="entry name" value="4-ALPHA-GLUCANOTRANSFERASE DPE1, CHLOROPLASTIC/AMYLOPLASTIC"/>
    <property type="match status" value="1"/>
</dbReference>
<dbReference type="InterPro" id="IPR017853">
    <property type="entry name" value="GH"/>
</dbReference>
<comment type="caution">
    <text evidence="11">The sequence shown here is derived from an EMBL/GenBank/DDBJ whole genome shotgun (WGS) entry which is preliminary data.</text>
</comment>
<reference evidence="11 12" key="1">
    <citation type="submission" date="2021-08" db="EMBL/GenBank/DDBJ databases">
        <title>The genome sequence of Chitinophaga sp. B61.</title>
        <authorList>
            <person name="Zhang X."/>
        </authorList>
    </citation>
    <scope>NUCLEOTIDE SEQUENCE [LARGE SCALE GENOMIC DNA]</scope>
    <source>
        <strain evidence="11 12">B61</strain>
    </source>
</reference>
<evidence type="ECO:0000256" key="5">
    <source>
        <dbReference type="ARBA" id="ARBA00022676"/>
    </source>
</evidence>
<organism evidence="11 12">
    <name type="scientific">Chitinophaga rhizophila</name>
    <dbReference type="NCBI Taxonomy" id="2866212"/>
    <lineage>
        <taxon>Bacteria</taxon>
        <taxon>Pseudomonadati</taxon>
        <taxon>Bacteroidota</taxon>
        <taxon>Chitinophagia</taxon>
        <taxon>Chitinophagales</taxon>
        <taxon>Chitinophagaceae</taxon>
        <taxon>Chitinophaga</taxon>
    </lineage>
</organism>
<evidence type="ECO:0000256" key="8">
    <source>
        <dbReference type="ARBA" id="ARBA00031423"/>
    </source>
</evidence>
<comment type="similarity">
    <text evidence="2 10">Belongs to the disproportionating enzyme family.</text>
</comment>
<evidence type="ECO:0000256" key="6">
    <source>
        <dbReference type="ARBA" id="ARBA00022679"/>
    </source>
</evidence>
<comment type="catalytic activity">
    <reaction evidence="1 10">
        <text>Transfers a segment of a (1-&gt;4)-alpha-D-glucan to a new position in an acceptor, which may be glucose or a (1-&gt;4)-alpha-D-glucan.</text>
        <dbReference type="EC" id="2.4.1.25"/>
    </reaction>
</comment>
<dbReference type="GO" id="GO:0004134">
    <property type="term" value="F:4-alpha-glucanotransferase activity"/>
    <property type="evidence" value="ECO:0007669"/>
    <property type="project" value="UniProtKB-EC"/>
</dbReference>
<dbReference type="NCBIfam" id="TIGR00217">
    <property type="entry name" value="malQ"/>
    <property type="match status" value="1"/>
</dbReference>
<dbReference type="SUPFAM" id="SSF51445">
    <property type="entry name" value="(Trans)glycosidases"/>
    <property type="match status" value="1"/>
</dbReference>
<evidence type="ECO:0000256" key="9">
    <source>
        <dbReference type="ARBA" id="ARBA00031501"/>
    </source>
</evidence>
<proteinExistence type="inferred from homology"/>
<evidence type="ECO:0000256" key="4">
    <source>
        <dbReference type="ARBA" id="ARBA00020295"/>
    </source>
</evidence>
<evidence type="ECO:0000256" key="2">
    <source>
        <dbReference type="ARBA" id="ARBA00005684"/>
    </source>
</evidence>
<dbReference type="InterPro" id="IPR003385">
    <property type="entry name" value="Glyco_hydro_77"/>
</dbReference>
<evidence type="ECO:0000256" key="3">
    <source>
        <dbReference type="ARBA" id="ARBA00012560"/>
    </source>
</evidence>
<evidence type="ECO:0000256" key="10">
    <source>
        <dbReference type="RuleBase" id="RU361207"/>
    </source>
</evidence>
<keyword evidence="5 10" id="KW-0328">Glycosyltransferase</keyword>
<sequence>MRKERSAGVLLHITSLPGPFGIGDIGPEAYKFAEQLAASGQRYWQLLPVNPVSGSDHSPYSALSSMAGNIQFISPELLVTEGLLTEQQINEYITDASEKVDYQHAENAKSALLEMAYASFQKQPDHPYQKAFRQYTEEAGYWLNDYATYRVLCAHYDNKPWPEWDKGHCYKNCTLNPTQQQAMLKEKWWQFLFDEQWKALKAHCNQLGVQLFGDLPIYISSTAADIWAHPDLFEVDEQGQMKEVAGVPPDYFNEKGQLWNMPIYNWQLLKERNYDWWIQRIKRNLEWFDVIRLDHFRAFSAYWKVPANAPDAIEGEWVSGPANDLFDALQSAFPDLPFVAEDLGLIDDDVRKLRDDYDIPCMRVLQFAFGDDMPTSEHILHQLERNTVLLTGTHDNNTTRGWFKEEADKKTRKNVRAYTGQEVTARTAPRILSQLAYASVANTVILPMQDILALPGSARMNIPATPSNNWTWRMEKGAFSEKIIKRLKKWVKCYGRSVEEEKEEVVGDAE</sequence>
<name>A0ABS7GEV2_9BACT</name>
<gene>
    <name evidence="11" type="primary">malQ</name>
    <name evidence="11" type="ORF">K1Y79_15200</name>
</gene>
<protein>
    <recommendedName>
        <fullName evidence="4 10">4-alpha-glucanotransferase</fullName>
        <ecNumber evidence="3 10">2.4.1.25</ecNumber>
    </recommendedName>
    <alternativeName>
        <fullName evidence="8 10">Amylomaltase</fullName>
    </alternativeName>
    <alternativeName>
        <fullName evidence="9 10">Disproportionating enzyme</fullName>
    </alternativeName>
</protein>
<dbReference type="Pfam" id="PF02446">
    <property type="entry name" value="Glyco_hydro_77"/>
    <property type="match status" value="1"/>
</dbReference>